<proteinExistence type="predicted"/>
<dbReference type="EMBL" id="JAGYWB010000009">
    <property type="protein sequence ID" value="KAI0509813.1"/>
    <property type="molecule type" value="Genomic_DNA"/>
</dbReference>
<feature type="compositionally biased region" description="Polar residues" evidence="1">
    <location>
        <begin position="1"/>
        <end position="10"/>
    </location>
</feature>
<evidence type="ECO:0000313" key="3">
    <source>
        <dbReference type="Proteomes" id="UP000829196"/>
    </source>
</evidence>
<protein>
    <submittedName>
        <fullName evidence="2">Uncharacterized protein</fullName>
    </submittedName>
</protein>
<dbReference type="SMR" id="A0A8T3BBN4"/>
<dbReference type="AlphaFoldDB" id="A0A8T3BBN4"/>
<organism evidence="2 3">
    <name type="scientific">Dendrobium nobile</name>
    <name type="common">Orchid</name>
    <dbReference type="NCBI Taxonomy" id="94219"/>
    <lineage>
        <taxon>Eukaryota</taxon>
        <taxon>Viridiplantae</taxon>
        <taxon>Streptophyta</taxon>
        <taxon>Embryophyta</taxon>
        <taxon>Tracheophyta</taxon>
        <taxon>Spermatophyta</taxon>
        <taxon>Magnoliopsida</taxon>
        <taxon>Liliopsida</taxon>
        <taxon>Asparagales</taxon>
        <taxon>Orchidaceae</taxon>
        <taxon>Epidendroideae</taxon>
        <taxon>Malaxideae</taxon>
        <taxon>Dendrobiinae</taxon>
        <taxon>Dendrobium</taxon>
    </lineage>
</organism>
<dbReference type="Proteomes" id="UP000829196">
    <property type="component" value="Unassembled WGS sequence"/>
</dbReference>
<keyword evidence="3" id="KW-1185">Reference proteome</keyword>
<name>A0A8T3BBN4_DENNO</name>
<gene>
    <name evidence="2" type="ORF">KFK09_010410</name>
</gene>
<feature type="region of interest" description="Disordered" evidence="1">
    <location>
        <begin position="1"/>
        <end position="49"/>
    </location>
</feature>
<reference evidence="2" key="1">
    <citation type="journal article" date="2022" name="Front. Genet.">
        <title>Chromosome-Scale Assembly of the Dendrobium nobile Genome Provides Insights Into the Molecular Mechanism of the Biosynthesis of the Medicinal Active Ingredient of Dendrobium.</title>
        <authorList>
            <person name="Xu Q."/>
            <person name="Niu S.-C."/>
            <person name="Li K.-L."/>
            <person name="Zheng P.-J."/>
            <person name="Zhang X.-J."/>
            <person name="Jia Y."/>
            <person name="Liu Y."/>
            <person name="Niu Y.-X."/>
            <person name="Yu L.-H."/>
            <person name="Chen D.-F."/>
            <person name="Zhang G.-Q."/>
        </authorList>
    </citation>
    <scope>NUCLEOTIDE SEQUENCE</scope>
    <source>
        <tissue evidence="2">Leaf</tissue>
    </source>
</reference>
<evidence type="ECO:0000256" key="1">
    <source>
        <dbReference type="SAM" id="MobiDB-lite"/>
    </source>
</evidence>
<comment type="caution">
    <text evidence="2">The sequence shown here is derived from an EMBL/GenBank/DDBJ whole genome shotgun (WGS) entry which is preliminary data.</text>
</comment>
<evidence type="ECO:0000313" key="2">
    <source>
        <dbReference type="EMBL" id="KAI0509813.1"/>
    </source>
</evidence>
<accession>A0A8T3BBN4</accession>
<sequence>MEQRQLTSATDGGECWRGIDLSGGSVRGRAQTGAKQTETKRKKNEKKDDVAGEIGLSPLDFSGLFSAEFMAEKAGNAAARKRRKTVKLEDLRTAITGHSPTADFLLDSLRRSRFLLVRAG</sequence>